<name>A0A841FPM6_9ACTN</name>
<dbReference type="Gene3D" id="2.80.10.50">
    <property type="match status" value="2"/>
</dbReference>
<organism evidence="3 4">
    <name type="scientific">Phytomonospora endophytica</name>
    <dbReference type="NCBI Taxonomy" id="714109"/>
    <lineage>
        <taxon>Bacteria</taxon>
        <taxon>Bacillati</taxon>
        <taxon>Actinomycetota</taxon>
        <taxon>Actinomycetes</taxon>
        <taxon>Micromonosporales</taxon>
        <taxon>Micromonosporaceae</taxon>
        <taxon>Phytomonospora</taxon>
    </lineage>
</organism>
<dbReference type="SMART" id="SM00458">
    <property type="entry name" value="RICIN"/>
    <property type="match status" value="1"/>
</dbReference>
<reference evidence="3 4" key="1">
    <citation type="submission" date="2020-08" db="EMBL/GenBank/DDBJ databases">
        <title>Genomic Encyclopedia of Type Strains, Phase IV (KMG-IV): sequencing the most valuable type-strain genomes for metagenomic binning, comparative biology and taxonomic classification.</title>
        <authorList>
            <person name="Goeker M."/>
        </authorList>
    </citation>
    <scope>NUCLEOTIDE SEQUENCE [LARGE SCALE GENOMIC DNA]</scope>
    <source>
        <strain evidence="3 4">YIM 65646</strain>
    </source>
</reference>
<dbReference type="InterPro" id="IPR036514">
    <property type="entry name" value="SGNH_hydro_sf"/>
</dbReference>
<dbReference type="EMBL" id="JACHGT010000006">
    <property type="protein sequence ID" value="MBB6035502.1"/>
    <property type="molecule type" value="Genomic_DNA"/>
</dbReference>
<evidence type="ECO:0000259" key="2">
    <source>
        <dbReference type="SMART" id="SM00458"/>
    </source>
</evidence>
<evidence type="ECO:0000313" key="3">
    <source>
        <dbReference type="EMBL" id="MBB6035502.1"/>
    </source>
</evidence>
<dbReference type="SUPFAM" id="SSF50370">
    <property type="entry name" value="Ricin B-like lectins"/>
    <property type="match status" value="1"/>
</dbReference>
<feature type="chain" id="PRO_5032879557" evidence="1">
    <location>
        <begin position="35"/>
        <end position="530"/>
    </location>
</feature>
<keyword evidence="1" id="KW-0732">Signal</keyword>
<proteinExistence type="predicted"/>
<gene>
    <name evidence="3" type="ORF">HNR73_003359</name>
</gene>
<feature type="signal peptide" evidence="1">
    <location>
        <begin position="1"/>
        <end position="34"/>
    </location>
</feature>
<protein>
    <submittedName>
        <fullName evidence="3">Lysophospholipase L1-like esterase</fullName>
    </submittedName>
</protein>
<keyword evidence="4" id="KW-1185">Reference proteome</keyword>
<dbReference type="Gene3D" id="3.40.50.1110">
    <property type="entry name" value="SGNH hydrolase"/>
    <property type="match status" value="1"/>
</dbReference>
<dbReference type="CDD" id="cd00161">
    <property type="entry name" value="beta-trefoil_Ricin-like"/>
    <property type="match status" value="1"/>
</dbReference>
<dbReference type="AlphaFoldDB" id="A0A841FPM6"/>
<dbReference type="RefSeq" id="WP_184788346.1">
    <property type="nucleotide sequence ID" value="NZ_BONT01000002.1"/>
</dbReference>
<evidence type="ECO:0000256" key="1">
    <source>
        <dbReference type="SAM" id="SignalP"/>
    </source>
</evidence>
<dbReference type="InterPro" id="IPR035992">
    <property type="entry name" value="Ricin_B-like_lectins"/>
</dbReference>
<sequence>MSTFDRPKRTRLTGVLAAALLAVTALTAASPAQAAAARPAPTPLPANLETIRAAEATSLYGDPAIRPLETRKTALITMGDSEISGEGVGNYVPGTHQLNPENFCDRSFDQAIHRVGIPADVRYNVACSGGATPNLIAGSGARQWTELNQGDNLAIKARNTHLKLVWIVIGANDAGGIEFGTVATDCATRRILFQGPCWPTYSDTWAAKVAVSRQGVEASIDSVRKTMTDAGYLTGDYELVVMNYPSPGSPDVEDNPNFPGWYSGGCTLYLADAAFARNKAVPLFGKGIRDGAMAKGARFLDASRLFDGHGVCEDVTWARGVYVETSLLPSSHAFRQSLHPNYAGHGAFAECMTQMFNSGWATATCVDPGSTSHGTLYNGFFTFKDLKSADTGQCVDAEGYDSRNNTKLTSYACHGGRNQGFWQDPARGSLHVELSHDRCVDVKGGTIAAGADLILYNCHGGANQKFTVDGTKIHPAGRADLCVSFAGTASGSVLELAACSAARTNFALTARNYANPVGYGHDDWIGSRVY</sequence>
<dbReference type="Proteomes" id="UP000548476">
    <property type="component" value="Unassembled WGS sequence"/>
</dbReference>
<dbReference type="SUPFAM" id="SSF52266">
    <property type="entry name" value="SGNH hydrolase"/>
    <property type="match status" value="1"/>
</dbReference>
<evidence type="ECO:0000313" key="4">
    <source>
        <dbReference type="Proteomes" id="UP000548476"/>
    </source>
</evidence>
<feature type="domain" description="Ricin B lectin" evidence="2">
    <location>
        <begin position="382"/>
        <end position="511"/>
    </location>
</feature>
<dbReference type="InterPro" id="IPR000772">
    <property type="entry name" value="Ricin_B_lectin"/>
</dbReference>
<dbReference type="PROSITE" id="PS50231">
    <property type="entry name" value="RICIN_B_LECTIN"/>
    <property type="match status" value="1"/>
</dbReference>
<dbReference type="Pfam" id="PF00652">
    <property type="entry name" value="Ricin_B_lectin"/>
    <property type="match status" value="1"/>
</dbReference>
<accession>A0A841FPM6</accession>
<comment type="caution">
    <text evidence="3">The sequence shown here is derived from an EMBL/GenBank/DDBJ whole genome shotgun (WGS) entry which is preliminary data.</text>
</comment>